<name>A0A0D7A0V3_9AGAR</name>
<feature type="non-terminal residue" evidence="1">
    <location>
        <position position="111"/>
    </location>
</feature>
<reference evidence="1 2" key="1">
    <citation type="journal article" date="2015" name="Fungal Genet. Biol.">
        <title>Evolution of novel wood decay mechanisms in Agaricales revealed by the genome sequences of Fistulina hepatica and Cylindrobasidium torrendii.</title>
        <authorList>
            <person name="Floudas D."/>
            <person name="Held B.W."/>
            <person name="Riley R."/>
            <person name="Nagy L.G."/>
            <person name="Koehler G."/>
            <person name="Ransdell A.S."/>
            <person name="Younus H."/>
            <person name="Chow J."/>
            <person name="Chiniquy J."/>
            <person name="Lipzen A."/>
            <person name="Tritt A."/>
            <person name="Sun H."/>
            <person name="Haridas S."/>
            <person name="LaButti K."/>
            <person name="Ohm R.A."/>
            <person name="Kues U."/>
            <person name="Blanchette R.A."/>
            <person name="Grigoriev I.V."/>
            <person name="Minto R.E."/>
            <person name="Hibbett D.S."/>
        </authorList>
    </citation>
    <scope>NUCLEOTIDE SEQUENCE [LARGE SCALE GENOMIC DNA]</scope>
    <source>
        <strain evidence="1 2">ATCC 64428</strain>
    </source>
</reference>
<evidence type="ECO:0000313" key="1">
    <source>
        <dbReference type="EMBL" id="KIY43034.1"/>
    </source>
</evidence>
<evidence type="ECO:0000313" key="2">
    <source>
        <dbReference type="Proteomes" id="UP000054144"/>
    </source>
</evidence>
<dbReference type="Proteomes" id="UP000054144">
    <property type="component" value="Unassembled WGS sequence"/>
</dbReference>
<keyword evidence="2" id="KW-1185">Reference proteome</keyword>
<accession>A0A0D7A0V3</accession>
<protein>
    <submittedName>
        <fullName evidence="1">Uncharacterized protein</fullName>
    </submittedName>
</protein>
<dbReference type="OrthoDB" id="7691805at2759"/>
<dbReference type="AlphaFoldDB" id="A0A0D7A0V3"/>
<sequence>ISYTLISVSCLEKAGFSFHFSDKSCTICAPRPTRNIIAEIPRRRGSMSDNTVSRELNKMMLFTRSIRTRTVDINELHRIMAHCNHCDLKNSICTGSIVGVELDPTVEPEEC</sequence>
<gene>
    <name evidence="1" type="ORF">FISHEDRAFT_21212</name>
</gene>
<feature type="non-terminal residue" evidence="1">
    <location>
        <position position="1"/>
    </location>
</feature>
<proteinExistence type="predicted"/>
<organism evidence="1 2">
    <name type="scientific">Fistulina hepatica ATCC 64428</name>
    <dbReference type="NCBI Taxonomy" id="1128425"/>
    <lineage>
        <taxon>Eukaryota</taxon>
        <taxon>Fungi</taxon>
        <taxon>Dikarya</taxon>
        <taxon>Basidiomycota</taxon>
        <taxon>Agaricomycotina</taxon>
        <taxon>Agaricomycetes</taxon>
        <taxon>Agaricomycetidae</taxon>
        <taxon>Agaricales</taxon>
        <taxon>Fistulinaceae</taxon>
        <taxon>Fistulina</taxon>
    </lineage>
</organism>
<dbReference type="EMBL" id="KN882143">
    <property type="protein sequence ID" value="KIY43034.1"/>
    <property type="molecule type" value="Genomic_DNA"/>
</dbReference>